<dbReference type="InterPro" id="IPR001727">
    <property type="entry name" value="GDT1-like"/>
</dbReference>
<evidence type="ECO:0000256" key="4">
    <source>
        <dbReference type="ARBA" id="ARBA00022989"/>
    </source>
</evidence>
<comment type="subcellular location">
    <subcellularLocation>
        <location evidence="1 6">Membrane</location>
        <topology evidence="1 6">Multi-pass membrane protein</topology>
    </subcellularLocation>
</comment>
<comment type="similarity">
    <text evidence="2 6">Belongs to the GDT1 family.</text>
</comment>
<name>A0A7Z9DWE2_9CYAN</name>
<evidence type="ECO:0000313" key="7">
    <source>
        <dbReference type="EMBL" id="VXD12198.1"/>
    </source>
</evidence>
<dbReference type="PANTHER" id="PTHR12608:SF1">
    <property type="entry name" value="TRANSMEMBRANE PROTEIN 165"/>
    <property type="match status" value="1"/>
</dbReference>
<evidence type="ECO:0000313" key="8">
    <source>
        <dbReference type="Proteomes" id="UP000182190"/>
    </source>
</evidence>
<accession>A0A7Z9DWE2</accession>
<proteinExistence type="inferred from homology"/>
<evidence type="ECO:0000256" key="2">
    <source>
        <dbReference type="ARBA" id="ARBA00009190"/>
    </source>
</evidence>
<keyword evidence="3 6" id="KW-0812">Transmembrane</keyword>
<sequence>MSSPQTLIEVQEDTASHVSAMAPAAPLRIANQQEHSAKPNTWKIFVSTFITIFLAEIGDKTQLTTLLITAESHNPWIVFAGAGSALILTSFLGVLVGQWLASRISPRTLEIAAGSSLLLISVLLFWEVLH</sequence>
<gene>
    <name evidence="7" type="ORF">PL9631_1050040</name>
</gene>
<protein>
    <recommendedName>
        <fullName evidence="6">GDT1 family protein</fullName>
    </recommendedName>
</protein>
<dbReference type="GO" id="GO:0016020">
    <property type="term" value="C:membrane"/>
    <property type="evidence" value="ECO:0007669"/>
    <property type="project" value="UniProtKB-SubCell"/>
</dbReference>
<evidence type="ECO:0000256" key="3">
    <source>
        <dbReference type="ARBA" id="ARBA00022692"/>
    </source>
</evidence>
<keyword evidence="5 6" id="KW-0472">Membrane</keyword>
<keyword evidence="4 6" id="KW-1133">Transmembrane helix</keyword>
<dbReference type="GO" id="GO:0046873">
    <property type="term" value="F:metal ion transmembrane transporter activity"/>
    <property type="evidence" value="ECO:0007669"/>
    <property type="project" value="InterPro"/>
</dbReference>
<dbReference type="Proteomes" id="UP000182190">
    <property type="component" value="Unassembled WGS sequence"/>
</dbReference>
<dbReference type="Pfam" id="PF01169">
    <property type="entry name" value="GDT1"/>
    <property type="match status" value="1"/>
</dbReference>
<keyword evidence="8" id="KW-1185">Reference proteome</keyword>
<reference evidence="7" key="1">
    <citation type="submission" date="2019-10" db="EMBL/GenBank/DDBJ databases">
        <authorList>
            <consortium name="Genoscope - CEA"/>
            <person name="William W."/>
        </authorList>
    </citation>
    <scope>NUCLEOTIDE SEQUENCE [LARGE SCALE GENOMIC DNA]</scope>
    <source>
        <strain evidence="7">BBR_PRJEB10994</strain>
    </source>
</reference>
<dbReference type="PANTHER" id="PTHR12608">
    <property type="entry name" value="TRANSMEMBRANE PROTEIN HTP-1 RELATED"/>
    <property type="match status" value="1"/>
</dbReference>
<evidence type="ECO:0000256" key="5">
    <source>
        <dbReference type="ARBA" id="ARBA00023136"/>
    </source>
</evidence>
<evidence type="ECO:0000256" key="6">
    <source>
        <dbReference type="RuleBase" id="RU365102"/>
    </source>
</evidence>
<dbReference type="RefSeq" id="WP_083623649.1">
    <property type="nucleotide sequence ID" value="NZ_LR735026.1"/>
</dbReference>
<dbReference type="EMBL" id="CZCS02000008">
    <property type="protein sequence ID" value="VXD12198.1"/>
    <property type="molecule type" value="Genomic_DNA"/>
</dbReference>
<evidence type="ECO:0000256" key="1">
    <source>
        <dbReference type="ARBA" id="ARBA00004141"/>
    </source>
</evidence>
<organism evidence="7 8">
    <name type="scientific">Planktothrix paucivesiculata PCC 9631</name>
    <dbReference type="NCBI Taxonomy" id="671071"/>
    <lineage>
        <taxon>Bacteria</taxon>
        <taxon>Bacillati</taxon>
        <taxon>Cyanobacteriota</taxon>
        <taxon>Cyanophyceae</taxon>
        <taxon>Oscillatoriophycideae</taxon>
        <taxon>Oscillatoriales</taxon>
        <taxon>Microcoleaceae</taxon>
        <taxon>Planktothrix</taxon>
    </lineage>
</organism>
<dbReference type="AlphaFoldDB" id="A0A7Z9DWE2"/>
<dbReference type="OrthoDB" id="9801356at2"/>
<comment type="caution">
    <text evidence="7">The sequence shown here is derived from an EMBL/GenBank/DDBJ whole genome shotgun (WGS) entry which is preliminary data.</text>
</comment>
<feature type="transmembrane region" description="Helical" evidence="6">
    <location>
        <begin position="108"/>
        <end position="126"/>
    </location>
</feature>
<comment type="caution">
    <text evidence="6">Lacks conserved residue(s) required for the propagation of feature annotation.</text>
</comment>
<feature type="transmembrane region" description="Helical" evidence="6">
    <location>
        <begin position="76"/>
        <end position="96"/>
    </location>
</feature>